<dbReference type="AlphaFoldDB" id="A0AAN8E6V9"/>
<name>A0AAN8E6V9_CHAGU</name>
<accession>A0AAN8E6V9</accession>
<feature type="region of interest" description="Disordered" evidence="1">
    <location>
        <begin position="27"/>
        <end position="62"/>
    </location>
</feature>
<feature type="compositionally biased region" description="Polar residues" evidence="1">
    <location>
        <begin position="78"/>
        <end position="90"/>
    </location>
</feature>
<comment type="caution">
    <text evidence="2">The sequence shown here is derived from an EMBL/GenBank/DDBJ whole genome shotgun (WGS) entry which is preliminary data.</text>
</comment>
<evidence type="ECO:0000256" key="1">
    <source>
        <dbReference type="SAM" id="MobiDB-lite"/>
    </source>
</evidence>
<evidence type="ECO:0000313" key="3">
    <source>
        <dbReference type="Proteomes" id="UP001331515"/>
    </source>
</evidence>
<feature type="compositionally biased region" description="Polar residues" evidence="1">
    <location>
        <begin position="101"/>
        <end position="110"/>
    </location>
</feature>
<evidence type="ECO:0000313" key="2">
    <source>
        <dbReference type="EMBL" id="KAK5931348.1"/>
    </source>
</evidence>
<organism evidence="2 3">
    <name type="scientific">Champsocephalus gunnari</name>
    <name type="common">Mackerel icefish</name>
    <dbReference type="NCBI Taxonomy" id="52237"/>
    <lineage>
        <taxon>Eukaryota</taxon>
        <taxon>Metazoa</taxon>
        <taxon>Chordata</taxon>
        <taxon>Craniata</taxon>
        <taxon>Vertebrata</taxon>
        <taxon>Euteleostomi</taxon>
        <taxon>Actinopterygii</taxon>
        <taxon>Neopterygii</taxon>
        <taxon>Teleostei</taxon>
        <taxon>Neoteleostei</taxon>
        <taxon>Acanthomorphata</taxon>
        <taxon>Eupercaria</taxon>
        <taxon>Perciformes</taxon>
        <taxon>Notothenioidei</taxon>
        <taxon>Channichthyidae</taxon>
        <taxon>Champsocephalus</taxon>
    </lineage>
</organism>
<keyword evidence="3" id="KW-1185">Reference proteome</keyword>
<gene>
    <name evidence="2" type="ORF">CgunFtcFv8_027504</name>
</gene>
<dbReference type="Proteomes" id="UP001331515">
    <property type="component" value="Unassembled WGS sequence"/>
</dbReference>
<sequence>MELIIKWPQDRISAECICTLNDPLLPQRHGATRGAEQTARRRLATGPLCRPASWTRGGCRTPRWTSDAVKLKRGDDLQLTSDLQPTSRSAGPQDPPLLRTLLSSGPSSPQDPVAGAGSTGDDAGSTGRTKGQRKKAD</sequence>
<feature type="region of interest" description="Disordered" evidence="1">
    <location>
        <begin position="75"/>
        <end position="137"/>
    </location>
</feature>
<reference evidence="2 3" key="1">
    <citation type="journal article" date="2023" name="Mol. Biol. Evol.">
        <title>Genomics of Secondarily Temperate Adaptation in the Only Non-Antarctic Icefish.</title>
        <authorList>
            <person name="Rivera-Colon A.G."/>
            <person name="Rayamajhi N."/>
            <person name="Minhas B.F."/>
            <person name="Madrigal G."/>
            <person name="Bilyk K.T."/>
            <person name="Yoon V."/>
            <person name="Hune M."/>
            <person name="Gregory S."/>
            <person name="Cheng C.H.C."/>
            <person name="Catchen J.M."/>
        </authorList>
    </citation>
    <scope>NUCLEOTIDE SEQUENCE [LARGE SCALE GENOMIC DNA]</scope>
    <source>
        <tissue evidence="2">White muscle</tissue>
    </source>
</reference>
<protein>
    <submittedName>
        <fullName evidence="2">Uncharacterized protein</fullName>
    </submittedName>
</protein>
<dbReference type="EMBL" id="JAURVH010001516">
    <property type="protein sequence ID" value="KAK5931348.1"/>
    <property type="molecule type" value="Genomic_DNA"/>
</dbReference>
<proteinExistence type="predicted"/>
<feature type="compositionally biased region" description="Low complexity" evidence="1">
    <location>
        <begin position="114"/>
        <end position="127"/>
    </location>
</feature>